<dbReference type="Proteomes" id="UP001431209">
    <property type="component" value="Unassembled WGS sequence"/>
</dbReference>
<dbReference type="SUPFAM" id="SSF47113">
    <property type="entry name" value="Histone-fold"/>
    <property type="match status" value="1"/>
</dbReference>
<comment type="similarity">
    <text evidence="1">Belongs to the histone H2A family.</text>
</comment>
<dbReference type="Pfam" id="PF00125">
    <property type="entry name" value="Histone"/>
    <property type="match status" value="1"/>
</dbReference>
<comment type="subunit">
    <text evidence="1">The nucleosome is a histone octamer containing two molecules each of H2A, H2B, H3 and H4 assembled in one H3-H4 heterotetramer and two H2A-H2B heterodimers. The octamer wraps approximately 147 bp of DNA.</text>
</comment>
<dbReference type="EMBL" id="JAOPGA020001475">
    <property type="protein sequence ID" value="KAL0488787.1"/>
    <property type="molecule type" value="Genomic_DNA"/>
</dbReference>
<evidence type="ECO:0000256" key="2">
    <source>
        <dbReference type="SAM" id="MobiDB-lite"/>
    </source>
</evidence>
<dbReference type="GO" id="GO:0003677">
    <property type="term" value="F:DNA binding"/>
    <property type="evidence" value="ECO:0007669"/>
    <property type="project" value="UniProtKB-KW"/>
</dbReference>
<dbReference type="GO" id="GO:0046982">
    <property type="term" value="F:protein heterodimerization activity"/>
    <property type="evidence" value="ECO:0007669"/>
    <property type="project" value="InterPro"/>
</dbReference>
<evidence type="ECO:0000256" key="1">
    <source>
        <dbReference type="RuleBase" id="RU003767"/>
    </source>
</evidence>
<sequence>MPSQQSSVDKKSKQEENKSIEQSGSKKVSASSRAAVSFPVGRINRYLRKMQLSPRVSNLAGVYLAAVLEYLSAELLELGGNACTQNKKKTIQPRHLMLAISNDEELDKLLKDVLLPSAGVLPSIHSMLLPKSSFKPENDKDKKLSQVFDD</sequence>
<dbReference type="InterPro" id="IPR007125">
    <property type="entry name" value="H2A/H2B/H3"/>
</dbReference>
<dbReference type="InterPro" id="IPR032454">
    <property type="entry name" value="Histone_H2A_C"/>
</dbReference>
<protein>
    <recommendedName>
        <fullName evidence="1">Histone H2A</fullName>
    </recommendedName>
</protein>
<keyword evidence="6" id="KW-1185">Reference proteome</keyword>
<feature type="domain" description="Histone H2A C-terminal" evidence="4">
    <location>
        <begin position="104"/>
        <end position="135"/>
    </location>
</feature>
<dbReference type="PANTHER" id="PTHR23430">
    <property type="entry name" value="HISTONE H2A"/>
    <property type="match status" value="1"/>
</dbReference>
<dbReference type="CDD" id="cd00074">
    <property type="entry name" value="HFD_H2A"/>
    <property type="match status" value="1"/>
</dbReference>
<dbReference type="InterPro" id="IPR009072">
    <property type="entry name" value="Histone-fold"/>
</dbReference>
<evidence type="ECO:0000313" key="6">
    <source>
        <dbReference type="Proteomes" id="UP001431209"/>
    </source>
</evidence>
<proteinExistence type="inferred from homology"/>
<feature type="compositionally biased region" description="Basic and acidic residues" evidence="2">
    <location>
        <begin position="8"/>
        <end position="19"/>
    </location>
</feature>
<keyword evidence="1" id="KW-0544">Nucleosome core</keyword>
<dbReference type="PRINTS" id="PR00620">
    <property type="entry name" value="HISTONEH2A"/>
</dbReference>
<accession>A0AAW2ZHL8</accession>
<dbReference type="Pfam" id="PF16211">
    <property type="entry name" value="Histone_H2A_C"/>
    <property type="match status" value="1"/>
</dbReference>
<dbReference type="AlphaFoldDB" id="A0AAW2ZHL8"/>
<dbReference type="InterPro" id="IPR002119">
    <property type="entry name" value="Histone_H2A"/>
</dbReference>
<dbReference type="GO" id="GO:0005634">
    <property type="term" value="C:nucleus"/>
    <property type="evidence" value="ECO:0007669"/>
    <property type="project" value="UniProtKB-SubCell"/>
</dbReference>
<dbReference type="GO" id="GO:0030527">
    <property type="term" value="F:structural constituent of chromatin"/>
    <property type="evidence" value="ECO:0007669"/>
    <property type="project" value="InterPro"/>
</dbReference>
<dbReference type="SMART" id="SM00414">
    <property type="entry name" value="H2A"/>
    <property type="match status" value="1"/>
</dbReference>
<keyword evidence="1" id="KW-0238">DNA-binding</keyword>
<evidence type="ECO:0000259" key="3">
    <source>
        <dbReference type="Pfam" id="PF00125"/>
    </source>
</evidence>
<gene>
    <name evidence="5" type="ORF">AKO1_003889</name>
</gene>
<feature type="region of interest" description="Disordered" evidence="2">
    <location>
        <begin position="1"/>
        <end position="30"/>
    </location>
</feature>
<reference evidence="5 6" key="1">
    <citation type="submission" date="2024-03" db="EMBL/GenBank/DDBJ databases">
        <title>The Acrasis kona genome and developmental transcriptomes reveal deep origins of eukaryotic multicellular pathways.</title>
        <authorList>
            <person name="Sheikh S."/>
            <person name="Fu C.-J."/>
            <person name="Brown M.W."/>
            <person name="Baldauf S.L."/>
        </authorList>
    </citation>
    <scope>NUCLEOTIDE SEQUENCE [LARGE SCALE GENOMIC DNA]</scope>
    <source>
        <strain evidence="5 6">ATCC MYA-3509</strain>
    </source>
</reference>
<evidence type="ECO:0000313" key="5">
    <source>
        <dbReference type="EMBL" id="KAL0488787.1"/>
    </source>
</evidence>
<keyword evidence="1" id="KW-0158">Chromosome</keyword>
<evidence type="ECO:0000259" key="4">
    <source>
        <dbReference type="Pfam" id="PF16211"/>
    </source>
</evidence>
<dbReference type="GO" id="GO:0000786">
    <property type="term" value="C:nucleosome"/>
    <property type="evidence" value="ECO:0007669"/>
    <property type="project" value="UniProtKB-KW"/>
</dbReference>
<comment type="subcellular location">
    <subcellularLocation>
        <location evidence="1">Nucleus</location>
    </subcellularLocation>
</comment>
<comment type="caution">
    <text evidence="5">The sequence shown here is derived from an EMBL/GenBank/DDBJ whole genome shotgun (WGS) entry which is preliminary data.</text>
</comment>
<feature type="domain" description="Core Histone H2A/H2B/H3" evidence="3">
    <location>
        <begin position="20"/>
        <end position="100"/>
    </location>
</feature>
<dbReference type="Gene3D" id="1.10.20.10">
    <property type="entry name" value="Histone, subunit A"/>
    <property type="match status" value="1"/>
</dbReference>
<keyword evidence="1" id="KW-0539">Nucleus</keyword>
<organism evidence="5 6">
    <name type="scientific">Acrasis kona</name>
    <dbReference type="NCBI Taxonomy" id="1008807"/>
    <lineage>
        <taxon>Eukaryota</taxon>
        <taxon>Discoba</taxon>
        <taxon>Heterolobosea</taxon>
        <taxon>Tetramitia</taxon>
        <taxon>Eutetramitia</taxon>
        <taxon>Acrasidae</taxon>
        <taxon>Acrasis</taxon>
    </lineage>
</organism>
<name>A0AAW2ZHL8_9EUKA</name>